<name>A0A239IQM6_EKHLU</name>
<reference evidence="2 3" key="1">
    <citation type="submission" date="2017-06" db="EMBL/GenBank/DDBJ databases">
        <authorList>
            <person name="Kim H.J."/>
            <person name="Triplett B.A."/>
        </authorList>
    </citation>
    <scope>NUCLEOTIDE SEQUENCE [LARGE SCALE GENOMIC DNA]</scope>
    <source>
        <strain evidence="2 3">DSM 19307</strain>
    </source>
</reference>
<dbReference type="Pfam" id="PF12867">
    <property type="entry name" value="DinB_2"/>
    <property type="match status" value="1"/>
</dbReference>
<organism evidence="2 3">
    <name type="scientific">Ekhidna lutea</name>
    <dbReference type="NCBI Taxonomy" id="447679"/>
    <lineage>
        <taxon>Bacteria</taxon>
        <taxon>Pseudomonadati</taxon>
        <taxon>Bacteroidota</taxon>
        <taxon>Cytophagia</taxon>
        <taxon>Cytophagales</taxon>
        <taxon>Reichenbachiellaceae</taxon>
        <taxon>Ekhidna</taxon>
    </lineage>
</organism>
<dbReference type="EMBL" id="FZPD01000003">
    <property type="protein sequence ID" value="SNS95363.1"/>
    <property type="molecule type" value="Genomic_DNA"/>
</dbReference>
<sequence>MEANYEKLLQDSNRIKNYIKGDVANLEESILTRKENMKKWSALEVVEHLNKVYDVYLDNFNEAINAARDLNENETPAMRRTILGRLSISINRPKGKKRRFKMKTFDFFRPAIAPDQTNGIIHSFLEKKETFNELIKRARTKDLRNAKVPTALGEKVKFYVPECFEFLLAHEERHMVQIAEAVNSGNN</sequence>
<protein>
    <submittedName>
        <fullName evidence="2">DinB superfamily protein</fullName>
    </submittedName>
</protein>
<evidence type="ECO:0000259" key="1">
    <source>
        <dbReference type="Pfam" id="PF12867"/>
    </source>
</evidence>
<dbReference type="Proteomes" id="UP000198393">
    <property type="component" value="Unassembled WGS sequence"/>
</dbReference>
<dbReference type="OrthoDB" id="1524454at2"/>
<dbReference type="InterPro" id="IPR034660">
    <property type="entry name" value="DinB/YfiT-like"/>
</dbReference>
<evidence type="ECO:0000313" key="3">
    <source>
        <dbReference type="Proteomes" id="UP000198393"/>
    </source>
</evidence>
<gene>
    <name evidence="2" type="ORF">SAMN05421640_1758</name>
</gene>
<accession>A0A239IQM6</accession>
<dbReference type="InterPro" id="IPR024775">
    <property type="entry name" value="DinB-like"/>
</dbReference>
<dbReference type="RefSeq" id="WP_089356500.1">
    <property type="nucleotide sequence ID" value="NZ_FZPD01000003.1"/>
</dbReference>
<keyword evidence="3" id="KW-1185">Reference proteome</keyword>
<feature type="domain" description="DinB-like" evidence="1">
    <location>
        <begin position="24"/>
        <end position="178"/>
    </location>
</feature>
<proteinExistence type="predicted"/>
<dbReference type="Gene3D" id="1.20.120.450">
    <property type="entry name" value="dinb family like domain"/>
    <property type="match status" value="1"/>
</dbReference>
<evidence type="ECO:0000313" key="2">
    <source>
        <dbReference type="EMBL" id="SNS95363.1"/>
    </source>
</evidence>
<dbReference type="AlphaFoldDB" id="A0A239IQM6"/>
<dbReference type="SUPFAM" id="SSF109854">
    <property type="entry name" value="DinB/YfiT-like putative metalloenzymes"/>
    <property type="match status" value="1"/>
</dbReference>